<dbReference type="PROSITE" id="PS00652">
    <property type="entry name" value="TNFR_NGFR_1"/>
    <property type="match status" value="1"/>
</dbReference>
<dbReference type="FunFam" id="2.10.50.10:FF:000007">
    <property type="entry name" value="TNF receptor superfamily member 14"/>
    <property type="match status" value="1"/>
</dbReference>
<dbReference type="GO" id="GO:0050829">
    <property type="term" value="P:defense response to Gram-negative bacterium"/>
    <property type="evidence" value="ECO:0007669"/>
    <property type="project" value="TreeGrafter"/>
</dbReference>
<keyword evidence="1" id="KW-1015">Disulfide bond</keyword>
<dbReference type="Ensembl" id="ENSSFOT00015000870.2">
    <property type="protein sequence ID" value="ENSSFOP00015000843.2"/>
    <property type="gene ID" value="ENSSFOG00015000621.2"/>
</dbReference>
<evidence type="ECO:0000259" key="3">
    <source>
        <dbReference type="PROSITE" id="PS50050"/>
    </source>
</evidence>
<gene>
    <name evidence="4" type="primary">LOC108922358</name>
</gene>
<dbReference type="SUPFAM" id="SSF57586">
    <property type="entry name" value="TNF receptor-like"/>
    <property type="match status" value="2"/>
</dbReference>
<feature type="transmembrane region" description="Helical" evidence="2">
    <location>
        <begin position="212"/>
        <end position="234"/>
    </location>
</feature>
<dbReference type="Pfam" id="PF00020">
    <property type="entry name" value="TNFR_c6"/>
    <property type="match status" value="1"/>
</dbReference>
<dbReference type="CDD" id="cd13405">
    <property type="entry name" value="TNFRSF14_teleost"/>
    <property type="match status" value="1"/>
</dbReference>
<sequence>MLQLFLSLQMTLSLHKPLFIAWNIFHFFRYVVILLVKYFCSACDLAEYEIYGECCPMCSPGTRVYGHCTMYTSTSCVPCDGFTFTDKPNGLSDCIPCTMCDQGLGLKTVKECTASSDAVCGALEGNYCTDPYEGGCRAAKKHTTCKPGHFIKHPGTLSSDTVCDSCPENSYSNGSSEFCKKHTNCETKGLPTVKPGDSVSDSKCGEKNSGHLIAVIIGPIIAAVLTTATVAIFIF</sequence>
<keyword evidence="2" id="KW-1133">Transmembrane helix</keyword>
<dbReference type="GO" id="GO:0046642">
    <property type="term" value="P:negative regulation of alpha-beta T cell proliferation"/>
    <property type="evidence" value="ECO:0007669"/>
    <property type="project" value="TreeGrafter"/>
</dbReference>
<dbReference type="InterPro" id="IPR001368">
    <property type="entry name" value="TNFR/NGFR_Cys_rich_reg"/>
</dbReference>
<dbReference type="Gene3D" id="2.10.50.10">
    <property type="entry name" value="Tumor Necrosis Factor Receptor, subunit A, domain 2"/>
    <property type="match status" value="3"/>
</dbReference>
<dbReference type="GO" id="GO:2000406">
    <property type="term" value="P:positive regulation of T cell migration"/>
    <property type="evidence" value="ECO:0007669"/>
    <property type="project" value="TreeGrafter"/>
</dbReference>
<proteinExistence type="predicted"/>
<feature type="domain" description="TNFR-Cys" evidence="3">
    <location>
        <begin position="78"/>
        <end position="120"/>
    </location>
</feature>
<dbReference type="OrthoDB" id="10031141at2759"/>
<name>A0A8C9UXJ9_SCLFO</name>
<dbReference type="GO" id="GO:0002720">
    <property type="term" value="P:positive regulation of cytokine production involved in immune response"/>
    <property type="evidence" value="ECO:0007669"/>
    <property type="project" value="TreeGrafter"/>
</dbReference>
<evidence type="ECO:0000256" key="1">
    <source>
        <dbReference type="PROSITE-ProRule" id="PRU00206"/>
    </source>
</evidence>
<dbReference type="GeneTree" id="ENSGT00950000183126"/>
<dbReference type="GO" id="GO:0050830">
    <property type="term" value="P:defense response to Gram-positive bacterium"/>
    <property type="evidence" value="ECO:0007669"/>
    <property type="project" value="TreeGrafter"/>
</dbReference>
<dbReference type="AlphaFoldDB" id="A0A8C9UXJ9"/>
<organism evidence="4 5">
    <name type="scientific">Scleropages formosus</name>
    <name type="common">Asian bonytongue</name>
    <name type="synonym">Osteoglossum formosum</name>
    <dbReference type="NCBI Taxonomy" id="113540"/>
    <lineage>
        <taxon>Eukaryota</taxon>
        <taxon>Metazoa</taxon>
        <taxon>Chordata</taxon>
        <taxon>Craniata</taxon>
        <taxon>Vertebrata</taxon>
        <taxon>Euteleostomi</taxon>
        <taxon>Actinopterygii</taxon>
        <taxon>Neopterygii</taxon>
        <taxon>Teleostei</taxon>
        <taxon>Osteoglossocephala</taxon>
        <taxon>Osteoglossomorpha</taxon>
        <taxon>Osteoglossiformes</taxon>
        <taxon>Osteoglossidae</taxon>
        <taxon>Scleropages</taxon>
    </lineage>
</organism>
<dbReference type="SMART" id="SM00208">
    <property type="entry name" value="TNFR"/>
    <property type="match status" value="4"/>
</dbReference>
<evidence type="ECO:0000313" key="5">
    <source>
        <dbReference type="Proteomes" id="UP000694397"/>
    </source>
</evidence>
<feature type="transmembrane region" description="Helical" evidence="2">
    <location>
        <begin position="20"/>
        <end position="40"/>
    </location>
</feature>
<dbReference type="PANTHER" id="PTHR46838">
    <property type="entry name" value="TUMOR NECROSIS FACTOR RECEPTOR SUPERFAMILY MEMBER 14"/>
    <property type="match status" value="1"/>
</dbReference>
<keyword evidence="5" id="KW-1185">Reference proteome</keyword>
<dbReference type="Proteomes" id="UP000694397">
    <property type="component" value="Chromosome 2"/>
</dbReference>
<accession>A0A8C9UXJ9</accession>
<reference evidence="4 5" key="1">
    <citation type="submission" date="2019-04" db="EMBL/GenBank/DDBJ databases">
        <authorList>
            <consortium name="Wellcome Sanger Institute Data Sharing"/>
        </authorList>
    </citation>
    <scope>NUCLEOTIDE SEQUENCE [LARGE SCALE GENOMIC DNA]</scope>
</reference>
<keyword evidence="2" id="KW-0472">Membrane</keyword>
<reference evidence="4" key="3">
    <citation type="submission" date="2025-09" db="UniProtKB">
        <authorList>
            <consortium name="Ensembl"/>
        </authorList>
    </citation>
    <scope>IDENTIFICATION</scope>
</reference>
<feature type="disulfide bond" evidence="1">
    <location>
        <begin position="79"/>
        <end position="94"/>
    </location>
</feature>
<dbReference type="PROSITE" id="PS50050">
    <property type="entry name" value="TNFR_NGFR_2"/>
    <property type="match status" value="1"/>
</dbReference>
<dbReference type="GO" id="GO:0009897">
    <property type="term" value="C:external side of plasma membrane"/>
    <property type="evidence" value="ECO:0007669"/>
    <property type="project" value="TreeGrafter"/>
</dbReference>
<keyword evidence="2" id="KW-0812">Transmembrane</keyword>
<protein>
    <recommendedName>
        <fullName evidence="3">TNFR-Cys domain-containing protein</fullName>
    </recommendedName>
</protein>
<evidence type="ECO:0000313" key="4">
    <source>
        <dbReference type="Ensembl" id="ENSSFOP00015000843.2"/>
    </source>
</evidence>
<dbReference type="PANTHER" id="PTHR46838:SF1">
    <property type="entry name" value="TUMOR NECROSIS FACTOR RECEPTOR SUPERFAMILY MEMBER 14"/>
    <property type="match status" value="1"/>
</dbReference>
<feature type="repeat" description="TNFR-Cys" evidence="1">
    <location>
        <begin position="78"/>
        <end position="120"/>
    </location>
</feature>
<comment type="caution">
    <text evidence="1">Lacks conserved residue(s) required for the propagation of feature annotation.</text>
</comment>
<reference evidence="4" key="2">
    <citation type="submission" date="2025-08" db="UniProtKB">
        <authorList>
            <consortium name="Ensembl"/>
        </authorList>
    </citation>
    <scope>IDENTIFICATION</scope>
</reference>
<evidence type="ECO:0000256" key="2">
    <source>
        <dbReference type="SAM" id="Phobius"/>
    </source>
</evidence>